<organism evidence="2">
    <name type="scientific">Sesamum calycinum</name>
    <dbReference type="NCBI Taxonomy" id="2727403"/>
    <lineage>
        <taxon>Eukaryota</taxon>
        <taxon>Viridiplantae</taxon>
        <taxon>Streptophyta</taxon>
        <taxon>Embryophyta</taxon>
        <taxon>Tracheophyta</taxon>
        <taxon>Spermatophyta</taxon>
        <taxon>Magnoliopsida</taxon>
        <taxon>eudicotyledons</taxon>
        <taxon>Gunneridae</taxon>
        <taxon>Pentapetalae</taxon>
        <taxon>asterids</taxon>
        <taxon>lamiids</taxon>
        <taxon>Lamiales</taxon>
        <taxon>Pedaliaceae</taxon>
        <taxon>Sesamum</taxon>
    </lineage>
</organism>
<proteinExistence type="predicted"/>
<sequence>MLNAFRAIISTYHMKIKFLVIGGVGEAQADTLQARKWYVEAIKRRRKRRTEEPPKIENCIELTPGDPRKITKIGSKMTKDVRDEVVNSLRRSKHFFARIPQDLEGIDQGGKWRMCIHFRDLNKSCPKDFYPLPRINQLVDSTFGCEPLSTMDASQGHHQIMEPPIKGWGQIFQLKLGRNMEVYVDDMLVKSKETRNHLEDLEETVAMLRKYRLKLNPEKCAFGLVEDFLGFMLTQ</sequence>
<dbReference type="InterPro" id="IPR053134">
    <property type="entry name" value="RNA-dir_DNA_polymerase"/>
</dbReference>
<dbReference type="Pfam" id="PF00078">
    <property type="entry name" value="RVT_1"/>
    <property type="match status" value="1"/>
</dbReference>
<dbReference type="InterPro" id="IPR000477">
    <property type="entry name" value="RT_dom"/>
</dbReference>
<protein>
    <recommendedName>
        <fullName evidence="1">Reverse transcriptase domain-containing protein</fullName>
    </recommendedName>
</protein>
<accession>A0AAW2JLA7</accession>
<dbReference type="InterPro" id="IPR043502">
    <property type="entry name" value="DNA/RNA_pol_sf"/>
</dbReference>
<dbReference type="CDD" id="cd01647">
    <property type="entry name" value="RT_LTR"/>
    <property type="match status" value="1"/>
</dbReference>
<evidence type="ECO:0000259" key="1">
    <source>
        <dbReference type="Pfam" id="PF00078"/>
    </source>
</evidence>
<dbReference type="PANTHER" id="PTHR24559:SF444">
    <property type="entry name" value="REVERSE TRANSCRIPTASE DOMAIN-CONTAINING PROTEIN"/>
    <property type="match status" value="1"/>
</dbReference>
<feature type="domain" description="Reverse transcriptase" evidence="1">
    <location>
        <begin position="172"/>
        <end position="231"/>
    </location>
</feature>
<dbReference type="PANTHER" id="PTHR24559">
    <property type="entry name" value="TRANSPOSON TY3-I GAG-POL POLYPROTEIN"/>
    <property type="match status" value="1"/>
</dbReference>
<gene>
    <name evidence="2" type="ORF">Scaly_3106700</name>
</gene>
<dbReference type="AlphaFoldDB" id="A0AAW2JLA7"/>
<dbReference type="Gene3D" id="3.30.70.270">
    <property type="match status" value="1"/>
</dbReference>
<dbReference type="InterPro" id="IPR043128">
    <property type="entry name" value="Rev_trsase/Diguanyl_cyclase"/>
</dbReference>
<name>A0AAW2JLA7_9LAMI</name>
<dbReference type="EMBL" id="JACGWM010001067">
    <property type="protein sequence ID" value="KAL0295292.1"/>
    <property type="molecule type" value="Genomic_DNA"/>
</dbReference>
<reference evidence="2" key="2">
    <citation type="journal article" date="2024" name="Plant">
        <title>Genomic evolution and insights into agronomic trait innovations of Sesamum species.</title>
        <authorList>
            <person name="Miao H."/>
            <person name="Wang L."/>
            <person name="Qu L."/>
            <person name="Liu H."/>
            <person name="Sun Y."/>
            <person name="Le M."/>
            <person name="Wang Q."/>
            <person name="Wei S."/>
            <person name="Zheng Y."/>
            <person name="Lin W."/>
            <person name="Duan Y."/>
            <person name="Cao H."/>
            <person name="Xiong S."/>
            <person name="Wang X."/>
            <person name="Wei L."/>
            <person name="Li C."/>
            <person name="Ma Q."/>
            <person name="Ju M."/>
            <person name="Zhao R."/>
            <person name="Li G."/>
            <person name="Mu C."/>
            <person name="Tian Q."/>
            <person name="Mei H."/>
            <person name="Zhang T."/>
            <person name="Gao T."/>
            <person name="Zhang H."/>
        </authorList>
    </citation>
    <scope>NUCLEOTIDE SEQUENCE</scope>
    <source>
        <strain evidence="2">KEN8</strain>
    </source>
</reference>
<evidence type="ECO:0000313" key="2">
    <source>
        <dbReference type="EMBL" id="KAL0295292.1"/>
    </source>
</evidence>
<comment type="caution">
    <text evidence="2">The sequence shown here is derived from an EMBL/GenBank/DDBJ whole genome shotgun (WGS) entry which is preliminary data.</text>
</comment>
<reference evidence="2" key="1">
    <citation type="submission" date="2020-06" db="EMBL/GenBank/DDBJ databases">
        <authorList>
            <person name="Li T."/>
            <person name="Hu X."/>
            <person name="Zhang T."/>
            <person name="Song X."/>
            <person name="Zhang H."/>
            <person name="Dai N."/>
            <person name="Sheng W."/>
            <person name="Hou X."/>
            <person name="Wei L."/>
        </authorList>
    </citation>
    <scope>NUCLEOTIDE SEQUENCE</scope>
    <source>
        <strain evidence="2">KEN8</strain>
        <tissue evidence="2">Leaf</tissue>
    </source>
</reference>
<dbReference type="SUPFAM" id="SSF56672">
    <property type="entry name" value="DNA/RNA polymerases"/>
    <property type="match status" value="1"/>
</dbReference>